<sequence length="146" mass="16113">MGMGADTEESGARLHAILAAAKRRPAGGTRKAHSPLYEWMWAHASDLVAELNPPRTPNWQAIAEEFQRAQVTDGQGRPPTAERVRKTWWKVRADRRAQEGGEAVRQAPRRAVLPPPVQETPAPQPAEASSEHEPASPRFGFAKPRT</sequence>
<proteinExistence type="predicted"/>
<name>A0A840Y5M7_9PROT</name>
<evidence type="ECO:0000313" key="3">
    <source>
        <dbReference type="Proteomes" id="UP000580654"/>
    </source>
</evidence>
<evidence type="ECO:0000313" key="2">
    <source>
        <dbReference type="EMBL" id="MBB5696045.1"/>
    </source>
</evidence>
<gene>
    <name evidence="2" type="ORF">FHS87_004113</name>
</gene>
<comment type="caution">
    <text evidence="2">The sequence shown here is derived from an EMBL/GenBank/DDBJ whole genome shotgun (WGS) entry which is preliminary data.</text>
</comment>
<keyword evidence="3" id="KW-1185">Reference proteome</keyword>
<feature type="region of interest" description="Disordered" evidence="1">
    <location>
        <begin position="96"/>
        <end position="146"/>
    </location>
</feature>
<organism evidence="2 3">
    <name type="scientific">Muricoccus pecuniae</name>
    <dbReference type="NCBI Taxonomy" id="693023"/>
    <lineage>
        <taxon>Bacteria</taxon>
        <taxon>Pseudomonadati</taxon>
        <taxon>Pseudomonadota</taxon>
        <taxon>Alphaproteobacteria</taxon>
        <taxon>Acetobacterales</taxon>
        <taxon>Roseomonadaceae</taxon>
        <taxon>Muricoccus</taxon>
    </lineage>
</organism>
<feature type="compositionally biased region" description="Pro residues" evidence="1">
    <location>
        <begin position="113"/>
        <end position="124"/>
    </location>
</feature>
<protein>
    <submittedName>
        <fullName evidence="2">Uncharacterized protein</fullName>
    </submittedName>
</protein>
<evidence type="ECO:0000256" key="1">
    <source>
        <dbReference type="SAM" id="MobiDB-lite"/>
    </source>
</evidence>
<reference evidence="2 3" key="1">
    <citation type="submission" date="2020-08" db="EMBL/GenBank/DDBJ databases">
        <title>Genomic Encyclopedia of Type Strains, Phase IV (KMG-IV): sequencing the most valuable type-strain genomes for metagenomic binning, comparative biology and taxonomic classification.</title>
        <authorList>
            <person name="Goeker M."/>
        </authorList>
    </citation>
    <scope>NUCLEOTIDE SEQUENCE [LARGE SCALE GENOMIC DNA]</scope>
    <source>
        <strain evidence="2 3">DSM 25622</strain>
    </source>
</reference>
<accession>A0A840Y5M7</accession>
<dbReference type="AlphaFoldDB" id="A0A840Y5M7"/>
<dbReference type="EMBL" id="JACIJD010000028">
    <property type="protein sequence ID" value="MBB5696045.1"/>
    <property type="molecule type" value="Genomic_DNA"/>
</dbReference>
<dbReference type="Proteomes" id="UP000580654">
    <property type="component" value="Unassembled WGS sequence"/>
</dbReference>